<accession>A0A9W8ZLE8</accession>
<feature type="region of interest" description="Disordered" evidence="1">
    <location>
        <begin position="180"/>
        <end position="205"/>
    </location>
</feature>
<dbReference type="EMBL" id="JAPEVA010000008">
    <property type="protein sequence ID" value="KAJ4410434.1"/>
    <property type="molecule type" value="Genomic_DNA"/>
</dbReference>
<sequence>MEKAHGWEYVRSKSRGRRINQAITEDSYLITPPDDIVLSTHTTAAEGFPTGTESIFNDSGMGLNFNTKLQQYTRALSTDFNFQEPTFTTNPDQTLYNFQSKVDEGFGDAMDALDMQTFTQPTNSSTLFDTVNSSTNSTADFFPDFRKTGGKFEVPGGERPNPMNALSSPRPFLPQIQSQTHSLTPNEPVTNPSPQEDLSEFRPRRPYRSKFALGTQFRTYQGPGGHRGAGTETLTDEPRAKSSQAATQLSGRDFEYVVTDTPRELESKKNMTQVRKRAMQHYLDHNSNAQEKSSMDQTVREVTLGRPSFEGGDMSSFQASDQLDAERDQRKQKQTGLQREEEEAATAKQAVDEVVAFPS</sequence>
<comment type="caution">
    <text evidence="2">The sequence shown here is derived from an EMBL/GenBank/DDBJ whole genome shotgun (WGS) entry which is preliminary data.</text>
</comment>
<keyword evidence="3" id="KW-1185">Reference proteome</keyword>
<dbReference type="AlphaFoldDB" id="A0A9W8ZLE8"/>
<name>A0A9W8ZLE8_9PLEO</name>
<protein>
    <submittedName>
        <fullName evidence="2">Uncharacterized protein</fullName>
    </submittedName>
</protein>
<evidence type="ECO:0000313" key="3">
    <source>
        <dbReference type="Proteomes" id="UP001140510"/>
    </source>
</evidence>
<feature type="region of interest" description="Disordered" evidence="1">
    <location>
        <begin position="217"/>
        <end position="248"/>
    </location>
</feature>
<feature type="region of interest" description="Disordered" evidence="1">
    <location>
        <begin position="284"/>
        <end position="359"/>
    </location>
</feature>
<feature type="compositionally biased region" description="Polar residues" evidence="1">
    <location>
        <begin position="180"/>
        <end position="196"/>
    </location>
</feature>
<feature type="region of interest" description="Disordered" evidence="1">
    <location>
        <begin position="154"/>
        <end position="173"/>
    </location>
</feature>
<gene>
    <name evidence="2" type="ORF">N0V91_001920</name>
</gene>
<reference evidence="2" key="1">
    <citation type="submission" date="2022-10" db="EMBL/GenBank/DDBJ databases">
        <title>Tapping the CABI collections for fungal endophytes: first genome assemblies for Collariella, Neodidymelliopsis, Ascochyta clinopodiicola, Didymella pomorum, Didymosphaeria variabile, Neocosmospora piperis and Neocucurbitaria cava.</title>
        <authorList>
            <person name="Hill R."/>
        </authorList>
    </citation>
    <scope>NUCLEOTIDE SEQUENCE</scope>
    <source>
        <strain evidence="2">IMI 355091</strain>
    </source>
</reference>
<organism evidence="2 3">
    <name type="scientific">Didymella pomorum</name>
    <dbReference type="NCBI Taxonomy" id="749634"/>
    <lineage>
        <taxon>Eukaryota</taxon>
        <taxon>Fungi</taxon>
        <taxon>Dikarya</taxon>
        <taxon>Ascomycota</taxon>
        <taxon>Pezizomycotina</taxon>
        <taxon>Dothideomycetes</taxon>
        <taxon>Pleosporomycetidae</taxon>
        <taxon>Pleosporales</taxon>
        <taxon>Pleosporineae</taxon>
        <taxon>Didymellaceae</taxon>
        <taxon>Didymella</taxon>
    </lineage>
</organism>
<proteinExistence type="predicted"/>
<evidence type="ECO:0000313" key="2">
    <source>
        <dbReference type="EMBL" id="KAJ4410434.1"/>
    </source>
</evidence>
<dbReference type="Proteomes" id="UP001140510">
    <property type="component" value="Unassembled WGS sequence"/>
</dbReference>
<feature type="compositionally biased region" description="Polar residues" evidence="1">
    <location>
        <begin position="285"/>
        <end position="297"/>
    </location>
</feature>
<evidence type="ECO:0000256" key="1">
    <source>
        <dbReference type="SAM" id="MobiDB-lite"/>
    </source>
</evidence>